<feature type="transmembrane region" description="Helical" evidence="6">
    <location>
        <begin position="220"/>
        <end position="239"/>
    </location>
</feature>
<evidence type="ECO:0000256" key="4">
    <source>
        <dbReference type="ARBA" id="ARBA00022989"/>
    </source>
</evidence>
<protein>
    <submittedName>
        <fullName evidence="7">UbiA prenyltransferase</fullName>
    </submittedName>
</protein>
<dbReference type="CDD" id="cd13963">
    <property type="entry name" value="PT_UbiA_2"/>
    <property type="match status" value="1"/>
</dbReference>
<comment type="caution">
    <text evidence="7">The sequence shown here is derived from an EMBL/GenBank/DDBJ whole genome shotgun (WGS) entry which is preliminary data.</text>
</comment>
<accession>B1FXL5</accession>
<feature type="transmembrane region" description="Helical" evidence="6">
    <location>
        <begin position="454"/>
        <end position="473"/>
    </location>
</feature>
<dbReference type="GO" id="GO:0016765">
    <property type="term" value="F:transferase activity, transferring alkyl or aryl (other than methyl) groups"/>
    <property type="evidence" value="ECO:0007669"/>
    <property type="project" value="InterPro"/>
</dbReference>
<dbReference type="PANTHER" id="PTHR11048:SF5">
    <property type="entry name" value="DECAPRENYL-PHOSPHATE PHOSPHORIBOSYLTRANSFERASE"/>
    <property type="match status" value="1"/>
</dbReference>
<comment type="subcellular location">
    <subcellularLocation>
        <location evidence="1">Membrane</location>
        <topology evidence="1">Multi-pass membrane protein</topology>
    </subcellularLocation>
</comment>
<keyword evidence="5 6" id="KW-0472">Membrane</keyword>
<name>B1FXL5_PARG4</name>
<dbReference type="PANTHER" id="PTHR11048">
    <property type="entry name" value="PRENYLTRANSFERASES"/>
    <property type="match status" value="1"/>
</dbReference>
<dbReference type="EMBL" id="ABLD01000004">
    <property type="protein sequence ID" value="EDT11558.1"/>
    <property type="molecule type" value="Genomic_DNA"/>
</dbReference>
<keyword evidence="2" id="KW-1003">Cell membrane</keyword>
<sequence length="474" mass="52662">MQWKTLAVDLDGTLIRSDILVETGFAYVKANPLSFYRPLIWFARGGKAHLKSNLARATHVDITTLPYDTKVIEWLKRERAAGRPMVLATASDARYAEAISGHLGLFDKTLATDGKVNLSSGRKRDALVREFGNKGFDYAGNSHDDIAVWEAAERAYVVNPSPGVERRARKLGNVESVIETRKSSLHVWLKALRVHQWLKNLLIFIPLLASHQVASLDLDLRAVLAFVLFGLCASSVYLLNDLLDLEDDRHHHSKRRRPFASGSLSIISGMVAFPVLAVCSFVGALLWLPLRFAGVLAGYYLLTMAYSFLLKRRVILDVVVLAMLYTARIIAGTAALRMTLTFWLLGFSMFLFLSLALVKRYAELHATRAAGGAKARGRGYVADDLPMISSLGAASGYLSVLVLALYIQDSKTAHLYGHPQVIWLACPLLLYWISRTWLITHRGLMHDDPVVFAAKDRTSVLIVALMALVFWLAV</sequence>
<evidence type="ECO:0000256" key="3">
    <source>
        <dbReference type="ARBA" id="ARBA00022692"/>
    </source>
</evidence>
<dbReference type="InterPro" id="IPR039653">
    <property type="entry name" value="Prenyltransferase"/>
</dbReference>
<feature type="transmembrane region" description="Helical" evidence="6">
    <location>
        <begin position="413"/>
        <end position="433"/>
    </location>
</feature>
<evidence type="ECO:0000256" key="2">
    <source>
        <dbReference type="ARBA" id="ARBA00022475"/>
    </source>
</evidence>
<dbReference type="GO" id="GO:0009247">
    <property type="term" value="P:glycolipid biosynthetic process"/>
    <property type="evidence" value="ECO:0007669"/>
    <property type="project" value="TreeGrafter"/>
</dbReference>
<reference evidence="7 8" key="1">
    <citation type="submission" date="2008-03" db="EMBL/GenBank/DDBJ databases">
        <title>Sequencing of the draft genome and assembly of Burkholderia graminis C4D1M.</title>
        <authorList>
            <consortium name="US DOE Joint Genome Institute (JGI-PGF)"/>
            <person name="Copeland A."/>
            <person name="Lucas S."/>
            <person name="Lapidus A."/>
            <person name="Glavina del Rio T."/>
            <person name="Dalin E."/>
            <person name="Tice H."/>
            <person name="Bruce D."/>
            <person name="Goodwin L."/>
            <person name="Pitluck S."/>
            <person name="Larimer F."/>
            <person name="Land M.L."/>
            <person name="Hauser L."/>
            <person name="Tiedje J."/>
            <person name="Richardson P."/>
        </authorList>
    </citation>
    <scope>NUCLEOTIDE SEQUENCE [LARGE SCALE GENOMIC DNA]</scope>
    <source>
        <strain evidence="8">ATCC 700544 / DSM 17151 / LMG 18924 / NCIMB 13744 / C4D1M</strain>
    </source>
</reference>
<feature type="transmembrane region" description="Helical" evidence="6">
    <location>
        <begin position="340"/>
        <end position="358"/>
    </location>
</feature>
<organism evidence="7 8">
    <name type="scientific">Paraburkholderia graminis (strain ATCC 700544 / DSM 17151 / LMG 18924 / NCIMB 13744 / C4D1M)</name>
    <dbReference type="NCBI Taxonomy" id="396598"/>
    <lineage>
        <taxon>Bacteria</taxon>
        <taxon>Pseudomonadati</taxon>
        <taxon>Pseudomonadota</taxon>
        <taxon>Betaproteobacteria</taxon>
        <taxon>Burkholderiales</taxon>
        <taxon>Burkholderiaceae</taxon>
        <taxon>Paraburkholderia</taxon>
    </lineage>
</organism>
<dbReference type="Pfam" id="PF01040">
    <property type="entry name" value="UbiA"/>
    <property type="match status" value="1"/>
</dbReference>
<proteinExistence type="predicted"/>
<dbReference type="AlphaFoldDB" id="B1FXL5"/>
<dbReference type="InterPro" id="IPR044878">
    <property type="entry name" value="UbiA_sf"/>
</dbReference>
<dbReference type="InterPro" id="IPR036412">
    <property type="entry name" value="HAD-like_sf"/>
</dbReference>
<dbReference type="Gene3D" id="3.40.50.1000">
    <property type="entry name" value="HAD superfamily/HAD-like"/>
    <property type="match status" value="1"/>
</dbReference>
<dbReference type="Gene3D" id="1.10.357.140">
    <property type="entry name" value="UbiA prenyltransferase"/>
    <property type="match status" value="1"/>
</dbReference>
<dbReference type="InterPro" id="IPR000537">
    <property type="entry name" value="UbiA_prenyltransferase"/>
</dbReference>
<evidence type="ECO:0000313" key="7">
    <source>
        <dbReference type="EMBL" id="EDT11558.1"/>
    </source>
</evidence>
<keyword evidence="7" id="KW-0808">Transferase</keyword>
<dbReference type="GeneID" id="97000592"/>
<gene>
    <name evidence="7" type="ORF">BgramDRAFT_2083</name>
</gene>
<dbReference type="OrthoDB" id="9803632at2"/>
<evidence type="ECO:0000256" key="6">
    <source>
        <dbReference type="SAM" id="Phobius"/>
    </source>
</evidence>
<feature type="transmembrane region" description="Helical" evidence="6">
    <location>
        <begin position="385"/>
        <end position="407"/>
    </location>
</feature>
<keyword evidence="3 6" id="KW-0812">Transmembrane</keyword>
<evidence type="ECO:0000313" key="8">
    <source>
        <dbReference type="Proteomes" id="UP000005045"/>
    </source>
</evidence>
<feature type="transmembrane region" description="Helical" evidence="6">
    <location>
        <begin position="259"/>
        <end position="278"/>
    </location>
</feature>
<dbReference type="Proteomes" id="UP000005045">
    <property type="component" value="Unassembled WGS sequence"/>
</dbReference>
<evidence type="ECO:0000256" key="1">
    <source>
        <dbReference type="ARBA" id="ARBA00004141"/>
    </source>
</evidence>
<dbReference type="GO" id="GO:0005886">
    <property type="term" value="C:plasma membrane"/>
    <property type="evidence" value="ECO:0007669"/>
    <property type="project" value="TreeGrafter"/>
</dbReference>
<dbReference type="RefSeq" id="WP_006048641.1">
    <property type="nucleotide sequence ID" value="NZ_ABLD01000004.1"/>
</dbReference>
<dbReference type="InterPro" id="IPR023214">
    <property type="entry name" value="HAD_sf"/>
</dbReference>
<evidence type="ECO:0000256" key="5">
    <source>
        <dbReference type="ARBA" id="ARBA00023136"/>
    </source>
</evidence>
<dbReference type="NCBIfam" id="NF006088">
    <property type="entry name" value="PRK08238.1"/>
    <property type="match status" value="1"/>
</dbReference>
<dbReference type="SUPFAM" id="SSF56784">
    <property type="entry name" value="HAD-like"/>
    <property type="match status" value="1"/>
</dbReference>
<feature type="transmembrane region" description="Helical" evidence="6">
    <location>
        <begin position="284"/>
        <end position="302"/>
    </location>
</feature>
<feature type="transmembrane region" description="Helical" evidence="6">
    <location>
        <begin position="314"/>
        <end position="334"/>
    </location>
</feature>
<keyword evidence="4 6" id="KW-1133">Transmembrane helix</keyword>
<keyword evidence="8" id="KW-1185">Reference proteome</keyword>